<gene>
    <name evidence="10" type="ORF">HYPBUDRAFT_155194</name>
</gene>
<evidence type="ECO:0000259" key="9">
    <source>
        <dbReference type="Pfam" id="PF24779"/>
    </source>
</evidence>
<dbReference type="InterPro" id="IPR006984">
    <property type="entry name" value="Fcf1/UTP23"/>
</dbReference>
<dbReference type="GeneID" id="30996640"/>
<dbReference type="Pfam" id="PF04900">
    <property type="entry name" value="Fcf1"/>
    <property type="match status" value="1"/>
</dbReference>
<organism evidence="10 11">
    <name type="scientific">Hyphopichia burtonii NRRL Y-1933</name>
    <dbReference type="NCBI Taxonomy" id="984485"/>
    <lineage>
        <taxon>Eukaryota</taxon>
        <taxon>Fungi</taxon>
        <taxon>Dikarya</taxon>
        <taxon>Ascomycota</taxon>
        <taxon>Saccharomycotina</taxon>
        <taxon>Pichiomycetes</taxon>
        <taxon>Debaryomycetaceae</taxon>
        <taxon>Hyphopichia</taxon>
    </lineage>
</organism>
<dbReference type="STRING" id="984485.A0A1E4RSJ1"/>
<dbReference type="CDD" id="cd09865">
    <property type="entry name" value="PIN_ScUtp23p-like"/>
    <property type="match status" value="1"/>
</dbReference>
<feature type="region of interest" description="Disordered" evidence="8">
    <location>
        <begin position="178"/>
        <end position="269"/>
    </location>
</feature>
<evidence type="ECO:0000256" key="6">
    <source>
        <dbReference type="ARBA" id="ARBA00038503"/>
    </source>
</evidence>
<evidence type="ECO:0000256" key="3">
    <source>
        <dbReference type="ARBA" id="ARBA00022552"/>
    </source>
</evidence>
<feature type="domain" description="UTP23 sensor motif region" evidence="9">
    <location>
        <begin position="195"/>
        <end position="214"/>
    </location>
</feature>
<keyword evidence="3" id="KW-0698">rRNA processing</keyword>
<dbReference type="RefSeq" id="XP_020079341.1">
    <property type="nucleotide sequence ID" value="XM_020222091.1"/>
</dbReference>
<evidence type="ECO:0000256" key="4">
    <source>
        <dbReference type="ARBA" id="ARBA00023242"/>
    </source>
</evidence>
<dbReference type="GO" id="GO:0000480">
    <property type="term" value="P:endonucleolytic cleavage in 5'-ETS of tricistronic rRNA transcript (SSU-rRNA, 5.8S rRNA, LSU-rRNA)"/>
    <property type="evidence" value="ECO:0007669"/>
    <property type="project" value="EnsemblFungi"/>
</dbReference>
<comment type="subcellular location">
    <subcellularLocation>
        <location evidence="1">Nucleus</location>
        <location evidence="1">Nucleolus</location>
    </subcellularLocation>
</comment>
<evidence type="ECO:0000256" key="8">
    <source>
        <dbReference type="SAM" id="MobiDB-lite"/>
    </source>
</evidence>
<evidence type="ECO:0000313" key="11">
    <source>
        <dbReference type="Proteomes" id="UP000095085"/>
    </source>
</evidence>
<evidence type="ECO:0000256" key="1">
    <source>
        <dbReference type="ARBA" id="ARBA00004604"/>
    </source>
</evidence>
<feature type="compositionally biased region" description="Basic and acidic residues" evidence="8">
    <location>
        <begin position="252"/>
        <end position="269"/>
    </location>
</feature>
<keyword evidence="4" id="KW-0539">Nucleus</keyword>
<sequence length="269" mass="30479">MRQKRAKAYKKQMGVYTHTFKFREPFQTIVDDELILTCIKSSFNLTKGLDRTIQSESKPMITQCCMQALYATNNQAAIDLGKSFERRRCNHPPRDPKPPSECIASITNIEGQNKHRYVVASQSVELRKQLRQVPGVPLIFMNRSVMVMEPLSHASSKFAEEVELRKLTGGLNNALTAGYINKDDESENEGEDQPRKKRKGPKGPNPLSIKKKKSDTPAKEDKPEQPKKRRRKHHKKSNGGNENPSNENEGSSNHEHEGSSPNEKDVNSE</sequence>
<comment type="similarity">
    <text evidence="6">Belongs to the UTP23/FCF1 family. UTP23 subfamily.</text>
</comment>
<feature type="compositionally biased region" description="Basic and acidic residues" evidence="8">
    <location>
        <begin position="214"/>
        <end position="226"/>
    </location>
</feature>
<accession>A0A1E4RSJ1</accession>
<dbReference type="GO" id="GO:0032040">
    <property type="term" value="C:small-subunit processome"/>
    <property type="evidence" value="ECO:0007669"/>
    <property type="project" value="EnsemblFungi"/>
</dbReference>
<feature type="compositionally biased region" description="Basic residues" evidence="8">
    <location>
        <begin position="227"/>
        <end position="237"/>
    </location>
</feature>
<proteinExistence type="inferred from homology"/>
<evidence type="ECO:0000256" key="2">
    <source>
        <dbReference type="ARBA" id="ARBA00022517"/>
    </source>
</evidence>
<dbReference type="GO" id="GO:0000472">
    <property type="term" value="P:endonucleolytic cleavage to generate mature 5'-end of SSU-rRNA from (SSU-rRNA, 5.8S rRNA, LSU-rRNA)"/>
    <property type="evidence" value="ECO:0007669"/>
    <property type="project" value="EnsemblFungi"/>
</dbReference>
<dbReference type="Gene3D" id="3.40.50.1010">
    <property type="entry name" value="5'-nuclease"/>
    <property type="match status" value="1"/>
</dbReference>
<evidence type="ECO:0000256" key="7">
    <source>
        <dbReference type="ARBA" id="ARBA00076388"/>
    </source>
</evidence>
<dbReference type="GO" id="GO:0070181">
    <property type="term" value="F:small ribosomal subunit rRNA binding"/>
    <property type="evidence" value="ECO:0007669"/>
    <property type="project" value="EnsemblFungi"/>
</dbReference>
<feature type="compositionally biased region" description="Low complexity" evidence="8">
    <location>
        <begin position="238"/>
        <end position="251"/>
    </location>
</feature>
<dbReference type="OrthoDB" id="25675at2759"/>
<dbReference type="Pfam" id="PF24779">
    <property type="entry name" value="UTP23_sensor"/>
    <property type="match status" value="1"/>
</dbReference>
<evidence type="ECO:0000256" key="5">
    <source>
        <dbReference type="ARBA" id="ARBA00037300"/>
    </source>
</evidence>
<protein>
    <recommendedName>
        <fullName evidence="7">U three protein 23</fullName>
    </recommendedName>
</protein>
<dbReference type="AlphaFoldDB" id="A0A1E4RSJ1"/>
<dbReference type="GO" id="GO:0000447">
    <property type="term" value="P:endonucleolytic cleavage in ITS1 to separate SSU-rRNA from 5.8S rRNA and LSU-rRNA from tricistronic rRNA transcript (SSU-rRNA, 5.8S rRNA, LSU-rRNA)"/>
    <property type="evidence" value="ECO:0007669"/>
    <property type="project" value="EnsemblFungi"/>
</dbReference>
<dbReference type="EMBL" id="KV454538">
    <property type="protein sequence ID" value="ODV70274.1"/>
    <property type="molecule type" value="Genomic_DNA"/>
</dbReference>
<evidence type="ECO:0000313" key="10">
    <source>
        <dbReference type="EMBL" id="ODV70274.1"/>
    </source>
</evidence>
<name>A0A1E4RSJ1_9ASCO</name>
<dbReference type="SUPFAM" id="SSF88723">
    <property type="entry name" value="PIN domain-like"/>
    <property type="match status" value="1"/>
</dbReference>
<dbReference type="InterPro" id="IPR057776">
    <property type="entry name" value="UTP23_sensor"/>
</dbReference>
<keyword evidence="11" id="KW-1185">Reference proteome</keyword>
<dbReference type="PANTHER" id="PTHR12416">
    <property type="entry name" value="RRNA-PROCESSING PROTEIN UTP23 HOMOLOG"/>
    <property type="match status" value="1"/>
</dbReference>
<comment type="function">
    <text evidence="5">Involved in rRNA-processing and ribosome biogenesis.</text>
</comment>
<dbReference type="FunFam" id="3.40.50.1010:FF:000006">
    <property type="entry name" value="rRNA-processing protein UTP23 homolog"/>
    <property type="match status" value="1"/>
</dbReference>
<dbReference type="InterPro" id="IPR029060">
    <property type="entry name" value="PIN-like_dom_sf"/>
</dbReference>
<keyword evidence="2" id="KW-0690">Ribosome biogenesis</keyword>
<dbReference type="Proteomes" id="UP000095085">
    <property type="component" value="Unassembled WGS sequence"/>
</dbReference>
<reference evidence="11" key="1">
    <citation type="submission" date="2016-05" db="EMBL/GenBank/DDBJ databases">
        <title>Comparative genomics of biotechnologically important yeasts.</title>
        <authorList>
            <consortium name="DOE Joint Genome Institute"/>
            <person name="Riley R."/>
            <person name="Haridas S."/>
            <person name="Wolfe K.H."/>
            <person name="Lopes M.R."/>
            <person name="Hittinger C.T."/>
            <person name="Goker M."/>
            <person name="Salamov A."/>
            <person name="Wisecaver J."/>
            <person name="Long T.M."/>
            <person name="Aerts A.L."/>
            <person name="Barry K."/>
            <person name="Choi C."/>
            <person name="Clum A."/>
            <person name="Coughlan A.Y."/>
            <person name="Deshpande S."/>
            <person name="Douglass A.P."/>
            <person name="Hanson S.J."/>
            <person name="Klenk H.-P."/>
            <person name="Labutti K."/>
            <person name="Lapidus A."/>
            <person name="Lindquist E."/>
            <person name="Lipzen A."/>
            <person name="Meier-Kolthoff J.P."/>
            <person name="Ohm R.A."/>
            <person name="Otillar R.P."/>
            <person name="Pangilinan J."/>
            <person name="Peng Y."/>
            <person name="Rokas A."/>
            <person name="Rosa C.A."/>
            <person name="Scheuner C."/>
            <person name="Sibirny A.A."/>
            <person name="Slot J.C."/>
            <person name="Stielow J.B."/>
            <person name="Sun H."/>
            <person name="Kurtzman C.P."/>
            <person name="Blackwell M."/>
            <person name="Grigoriev I.V."/>
            <person name="Jeffries T.W."/>
        </authorList>
    </citation>
    <scope>NUCLEOTIDE SEQUENCE [LARGE SCALE GENOMIC DNA]</scope>
    <source>
        <strain evidence="11">NRRL Y-1933</strain>
    </source>
</reference>